<comment type="caution">
    <text evidence="2">The sequence shown here is derived from an EMBL/GenBank/DDBJ whole genome shotgun (WGS) entry which is preliminary data.</text>
</comment>
<keyword evidence="1" id="KW-0472">Membrane</keyword>
<organism evidence="2 3">
    <name type="scientific">Daphnia magna</name>
    <dbReference type="NCBI Taxonomy" id="35525"/>
    <lineage>
        <taxon>Eukaryota</taxon>
        <taxon>Metazoa</taxon>
        <taxon>Ecdysozoa</taxon>
        <taxon>Arthropoda</taxon>
        <taxon>Crustacea</taxon>
        <taxon>Branchiopoda</taxon>
        <taxon>Diplostraca</taxon>
        <taxon>Cladocera</taxon>
        <taxon>Anomopoda</taxon>
        <taxon>Daphniidae</taxon>
        <taxon>Daphnia</taxon>
    </lineage>
</organism>
<dbReference type="Proteomes" id="UP000076858">
    <property type="component" value="Unassembled WGS sequence"/>
</dbReference>
<proteinExistence type="predicted"/>
<evidence type="ECO:0000313" key="3">
    <source>
        <dbReference type="Proteomes" id="UP000076858"/>
    </source>
</evidence>
<keyword evidence="1" id="KW-1133">Transmembrane helix</keyword>
<keyword evidence="3" id="KW-1185">Reference proteome</keyword>
<dbReference type="EMBL" id="LRGB01000531">
    <property type="protein sequence ID" value="KZS18294.1"/>
    <property type="molecule type" value="Genomic_DNA"/>
</dbReference>
<evidence type="ECO:0000313" key="2">
    <source>
        <dbReference type="EMBL" id="KZS18294.1"/>
    </source>
</evidence>
<keyword evidence="1" id="KW-0812">Transmembrane</keyword>
<evidence type="ECO:0000256" key="1">
    <source>
        <dbReference type="SAM" id="Phobius"/>
    </source>
</evidence>
<dbReference type="AlphaFoldDB" id="A0A162NV67"/>
<reference evidence="2 3" key="1">
    <citation type="submission" date="2016-03" db="EMBL/GenBank/DDBJ databases">
        <title>EvidentialGene: Evidence-directed Construction of Genes on Genomes.</title>
        <authorList>
            <person name="Gilbert D.G."/>
            <person name="Choi J.-H."/>
            <person name="Mockaitis K."/>
            <person name="Colbourne J."/>
            <person name="Pfrender M."/>
        </authorList>
    </citation>
    <scope>NUCLEOTIDE SEQUENCE [LARGE SCALE GENOMIC DNA]</scope>
    <source>
        <strain evidence="2 3">Xinb3</strain>
        <tissue evidence="2">Complete organism</tissue>
    </source>
</reference>
<gene>
    <name evidence="2" type="ORF">APZ42_015579</name>
</gene>
<sequence>MCVGLLFALLTSTAPPLSRHLLVWVLFLFITIIFSCCSTVQG</sequence>
<protein>
    <submittedName>
        <fullName evidence="2">Uncharacterized protein</fullName>
    </submittedName>
</protein>
<feature type="transmembrane region" description="Helical" evidence="1">
    <location>
        <begin position="23"/>
        <end position="40"/>
    </location>
</feature>
<accession>A0A162NV67</accession>
<name>A0A162NV67_9CRUS</name>